<feature type="transmembrane region" description="Helical" evidence="2">
    <location>
        <begin position="20"/>
        <end position="41"/>
    </location>
</feature>
<name>A0A517P5A7_9PLAN</name>
<keyword evidence="4" id="KW-1185">Reference proteome</keyword>
<keyword evidence="2" id="KW-1133">Transmembrane helix</keyword>
<reference evidence="3 4" key="1">
    <citation type="submission" date="2019-02" db="EMBL/GenBank/DDBJ databases">
        <title>Deep-cultivation of Planctomycetes and their phenomic and genomic characterization uncovers novel biology.</title>
        <authorList>
            <person name="Wiegand S."/>
            <person name="Jogler M."/>
            <person name="Boedeker C."/>
            <person name="Pinto D."/>
            <person name="Vollmers J."/>
            <person name="Rivas-Marin E."/>
            <person name="Kohn T."/>
            <person name="Peeters S.H."/>
            <person name="Heuer A."/>
            <person name="Rast P."/>
            <person name="Oberbeckmann S."/>
            <person name="Bunk B."/>
            <person name="Jeske O."/>
            <person name="Meyerdierks A."/>
            <person name="Storesund J.E."/>
            <person name="Kallscheuer N."/>
            <person name="Luecker S."/>
            <person name="Lage O.M."/>
            <person name="Pohl T."/>
            <person name="Merkel B.J."/>
            <person name="Hornburger P."/>
            <person name="Mueller R.-W."/>
            <person name="Bruemmer F."/>
            <person name="Labrenz M."/>
            <person name="Spormann A.M."/>
            <person name="Op den Camp H."/>
            <person name="Overmann J."/>
            <person name="Amann R."/>
            <person name="Jetten M.S.M."/>
            <person name="Mascher T."/>
            <person name="Medema M.H."/>
            <person name="Devos D.P."/>
            <person name="Kaster A.-K."/>
            <person name="Ovreas L."/>
            <person name="Rohde M."/>
            <person name="Galperin M.Y."/>
            <person name="Jogler C."/>
        </authorList>
    </citation>
    <scope>NUCLEOTIDE SEQUENCE [LARGE SCALE GENOMIC DNA]</scope>
    <source>
        <strain evidence="3 4">CA12</strain>
    </source>
</reference>
<sequence length="252" mass="26472">MSDPLSDDASPAAKSALNWTVLALLGAGLLILVILVAALLFRQDDPRFEVEGVDGDLQGAPARQASLNAGWLAPAADAGSAVLIPQAFGGWDLETSDRNANNPAFGLTREGYHGRYTRAGAAVAADLYVYPGQEDDAAVLQSVRERLSDPARFGDVRFSEPELVPGAKTLRFDMTPQPEGGENDGVPESHGLMAAVDGWLLFARSENESDLLPFLAAYMRAVEADGAGEAPPEPAPGDRTEALADDGAEIAD</sequence>
<proteinExistence type="predicted"/>
<dbReference type="Proteomes" id="UP000318741">
    <property type="component" value="Chromosome"/>
</dbReference>
<evidence type="ECO:0000313" key="3">
    <source>
        <dbReference type="EMBL" id="QDT14551.1"/>
    </source>
</evidence>
<evidence type="ECO:0000256" key="2">
    <source>
        <dbReference type="SAM" id="Phobius"/>
    </source>
</evidence>
<keyword evidence="2" id="KW-0812">Transmembrane</keyword>
<dbReference type="EMBL" id="CP036265">
    <property type="protein sequence ID" value="QDT14551.1"/>
    <property type="molecule type" value="Genomic_DNA"/>
</dbReference>
<accession>A0A517P5A7</accession>
<feature type="compositionally biased region" description="Acidic residues" evidence="1">
    <location>
        <begin position="243"/>
        <end position="252"/>
    </location>
</feature>
<protein>
    <submittedName>
        <fullName evidence="3">Uncharacterized protein</fullName>
    </submittedName>
</protein>
<gene>
    <name evidence="3" type="ORF">CA12_06260</name>
</gene>
<evidence type="ECO:0000313" key="4">
    <source>
        <dbReference type="Proteomes" id="UP000318741"/>
    </source>
</evidence>
<feature type="region of interest" description="Disordered" evidence="1">
    <location>
        <begin position="225"/>
        <end position="252"/>
    </location>
</feature>
<organism evidence="3 4">
    <name type="scientific">Alienimonas californiensis</name>
    <dbReference type="NCBI Taxonomy" id="2527989"/>
    <lineage>
        <taxon>Bacteria</taxon>
        <taxon>Pseudomonadati</taxon>
        <taxon>Planctomycetota</taxon>
        <taxon>Planctomycetia</taxon>
        <taxon>Planctomycetales</taxon>
        <taxon>Planctomycetaceae</taxon>
        <taxon>Alienimonas</taxon>
    </lineage>
</organism>
<keyword evidence="2" id="KW-0472">Membrane</keyword>
<dbReference type="KEGG" id="acaf:CA12_06260"/>
<dbReference type="RefSeq" id="WP_145357437.1">
    <property type="nucleotide sequence ID" value="NZ_CP036265.1"/>
</dbReference>
<evidence type="ECO:0000256" key="1">
    <source>
        <dbReference type="SAM" id="MobiDB-lite"/>
    </source>
</evidence>
<dbReference type="AlphaFoldDB" id="A0A517P5A7"/>